<dbReference type="InterPro" id="IPR038391">
    <property type="entry name" value="Fucose_iso_dom1_sf"/>
</dbReference>
<dbReference type="PANTHER" id="PTHR37840:SF1">
    <property type="entry name" value="L-FUCOSE ISOMERASE"/>
    <property type="match status" value="1"/>
</dbReference>
<dbReference type="InterPro" id="IPR015888">
    <property type="entry name" value="Fuc_isomerase_C"/>
</dbReference>
<dbReference type="PANTHER" id="PTHR37840">
    <property type="entry name" value="L-FUCOSE ISOMERASE"/>
    <property type="match status" value="1"/>
</dbReference>
<evidence type="ECO:0000256" key="3">
    <source>
        <dbReference type="ARBA" id="ARBA00030454"/>
    </source>
</evidence>
<dbReference type="GO" id="GO:0042355">
    <property type="term" value="P:L-fucose catabolic process"/>
    <property type="evidence" value="ECO:0007669"/>
    <property type="project" value="TreeGrafter"/>
</dbReference>
<accession>A0A974XD83</accession>
<evidence type="ECO:0000259" key="4">
    <source>
        <dbReference type="Pfam" id="PF02952"/>
    </source>
</evidence>
<dbReference type="InterPro" id="IPR038392">
    <property type="entry name" value="Fucose_isomerase_dom2_sf"/>
</dbReference>
<dbReference type="InterPro" id="IPR005763">
    <property type="entry name" value="Fucose_isomerase"/>
</dbReference>
<dbReference type="InterPro" id="IPR012888">
    <property type="entry name" value="Fucose_iso_N1"/>
</dbReference>
<keyword evidence="1 6" id="KW-0413">Isomerase</keyword>
<dbReference type="GO" id="GO:0019571">
    <property type="term" value="P:D-arabinose catabolic process"/>
    <property type="evidence" value="ECO:0007669"/>
    <property type="project" value="TreeGrafter"/>
</dbReference>
<sequence>MMQSKVAVMTFGDPREHEWNSFIKNYAIPRHKQAVEYLKSRSIDVIYNEELPRSNAEIDLQIEEMKKKNPEVFIAHVSTWAWPSMVVRAVQTMNLPTILLGNDHPGTASLVGFFGSGGALNQIGYPHLRVCSEFSDEDDNDMDKQILPYVRSASAVSRLKGGVMGFFGGRSLGIDTGSFDSMQWRSQFGIDADHIDQLEIIRQSELIDENRTVKMREWLLGNVKSVKYNEKLTSEKLDFQIRCYLATKDIIEERGLDFVAIKCMPDLSNHYVPQCLSAAFLPSPFDAEGPKNPVSMACEADADGALSMEILKHVSGGNPPMFGDVSAIDKENSMFYIPNCGAICSWYATRKDSAEDNLKEIELRPANRPAGGAIPFMPVAPGEITLARLYRKSGKYHMAIIPGQVVKPNDEIYENYKKARGEHVLPTAFVKLSIDFERFIGEFGSNHISGVAGIWTEELELVCEMLDITPVKF</sequence>
<feature type="domain" description="L-fucose isomerase N-terminal-1" evidence="5">
    <location>
        <begin position="4"/>
        <end position="161"/>
    </location>
</feature>
<dbReference type="EMBL" id="CP071444">
    <property type="protein sequence ID" value="QSX07697.1"/>
    <property type="molecule type" value="Genomic_DNA"/>
</dbReference>
<evidence type="ECO:0000259" key="5">
    <source>
        <dbReference type="Pfam" id="PF07881"/>
    </source>
</evidence>
<dbReference type="Gene3D" id="3.40.275.10">
    <property type="entry name" value="L-fucose Isomerase, Chain A, domain 2"/>
    <property type="match status" value="1"/>
</dbReference>
<dbReference type="InterPro" id="IPR009015">
    <property type="entry name" value="Fucose_isomerase_N/cen_sf"/>
</dbReference>
<dbReference type="GO" id="GO:0030145">
    <property type="term" value="F:manganese ion binding"/>
    <property type="evidence" value="ECO:0007669"/>
    <property type="project" value="InterPro"/>
</dbReference>
<evidence type="ECO:0000256" key="1">
    <source>
        <dbReference type="ARBA" id="ARBA00023235"/>
    </source>
</evidence>
<keyword evidence="2" id="KW-0119">Carbohydrate metabolism</keyword>
<dbReference type="Gene3D" id="3.20.14.10">
    <property type="entry name" value="L-fucose/L-arabinose isomerase, C-terminal"/>
    <property type="match status" value="1"/>
</dbReference>
<proteinExistence type="predicted"/>
<protein>
    <recommendedName>
        <fullName evidence="3">FucIase</fullName>
    </recommendedName>
</protein>
<evidence type="ECO:0000256" key="2">
    <source>
        <dbReference type="ARBA" id="ARBA00023277"/>
    </source>
</evidence>
<dbReference type="GO" id="GO:0005737">
    <property type="term" value="C:cytoplasm"/>
    <property type="evidence" value="ECO:0007669"/>
    <property type="project" value="InterPro"/>
</dbReference>
<feature type="domain" description="L-fucose isomerase C-terminal" evidence="4">
    <location>
        <begin position="339"/>
        <end position="469"/>
    </location>
</feature>
<dbReference type="Proteomes" id="UP000663499">
    <property type="component" value="Chromosome"/>
</dbReference>
<dbReference type="GO" id="GO:0008790">
    <property type="term" value="F:arabinose isomerase activity"/>
    <property type="evidence" value="ECO:0007669"/>
    <property type="project" value="TreeGrafter"/>
</dbReference>
<reference evidence="6" key="1">
    <citation type="submission" date="2021-03" db="EMBL/GenBank/DDBJ databases">
        <title>Alkalibacter marinus sp. nov., isolated from tidal flat sediment.</title>
        <authorList>
            <person name="Namirimu T."/>
            <person name="Yang J.-A."/>
            <person name="Yang S.-H."/>
            <person name="Kim Y.-J."/>
            <person name="Kwon K.K."/>
        </authorList>
    </citation>
    <scope>NUCLEOTIDE SEQUENCE</scope>
    <source>
        <strain evidence="6">ES005</strain>
    </source>
</reference>
<dbReference type="InterPro" id="IPR038393">
    <property type="entry name" value="Fuc_iso_dom3_sf"/>
</dbReference>
<dbReference type="Gene3D" id="3.40.50.1070">
    <property type="match status" value="1"/>
</dbReference>
<dbReference type="RefSeq" id="WP_207299039.1">
    <property type="nucleotide sequence ID" value="NZ_CP071444.1"/>
</dbReference>
<dbReference type="AlphaFoldDB" id="A0A974XD83"/>
<organism evidence="6 7">
    <name type="scientific">Alkalibacter rhizosphaerae</name>
    <dbReference type="NCBI Taxonomy" id="2815577"/>
    <lineage>
        <taxon>Bacteria</taxon>
        <taxon>Bacillati</taxon>
        <taxon>Bacillota</taxon>
        <taxon>Clostridia</taxon>
        <taxon>Eubacteriales</taxon>
        <taxon>Eubacteriaceae</taxon>
        <taxon>Alkalibacter</taxon>
    </lineage>
</organism>
<dbReference type="Pfam" id="PF02952">
    <property type="entry name" value="Fucose_iso_C"/>
    <property type="match status" value="1"/>
</dbReference>
<dbReference type="KEGG" id="alka:J0B03_07605"/>
<dbReference type="SUPFAM" id="SSF53743">
    <property type="entry name" value="FucI/AraA N-terminal and middle domains"/>
    <property type="match status" value="1"/>
</dbReference>
<name>A0A974XD83_9FIRM</name>
<evidence type="ECO:0000313" key="6">
    <source>
        <dbReference type="EMBL" id="QSX07697.1"/>
    </source>
</evidence>
<gene>
    <name evidence="6" type="ORF">J0B03_07605</name>
</gene>
<dbReference type="GO" id="GO:0008736">
    <property type="term" value="F:L-fucose isomerase activity"/>
    <property type="evidence" value="ECO:0007669"/>
    <property type="project" value="InterPro"/>
</dbReference>
<evidence type="ECO:0000313" key="7">
    <source>
        <dbReference type="Proteomes" id="UP000663499"/>
    </source>
</evidence>
<keyword evidence="7" id="KW-1185">Reference proteome</keyword>
<dbReference type="Pfam" id="PF07881">
    <property type="entry name" value="Fucose_iso_N1"/>
    <property type="match status" value="1"/>
</dbReference>